<sequence length="60" mass="6347">MHSIPLMPGTRPVGASLLAKAASHPTLLVTDTPLSRAGSLPLRVGVWQMDFLLTSVILNP</sequence>
<accession>A0A502HJ89</accession>
<reference evidence="1 2" key="1">
    <citation type="journal article" date="2019" name="Environ. Microbiol.">
        <title>Species interactions and distinct microbial communities in high Arctic permafrost affected cryosols are associated with the CH4 and CO2 gas fluxes.</title>
        <authorList>
            <person name="Altshuler I."/>
            <person name="Hamel J."/>
            <person name="Turney S."/>
            <person name="Magnuson E."/>
            <person name="Levesque R."/>
            <person name="Greer C."/>
            <person name="Whyte L.G."/>
        </authorList>
    </citation>
    <scope>NUCLEOTIDE SEQUENCE [LARGE SCALE GENOMIC DNA]</scope>
    <source>
        <strain evidence="1 2">OWC5</strain>
    </source>
</reference>
<organism evidence="1 2">
    <name type="scientific">Pseudomonas mandelii</name>
    <dbReference type="NCBI Taxonomy" id="75612"/>
    <lineage>
        <taxon>Bacteria</taxon>
        <taxon>Pseudomonadati</taxon>
        <taxon>Pseudomonadota</taxon>
        <taxon>Gammaproteobacteria</taxon>
        <taxon>Pseudomonadales</taxon>
        <taxon>Pseudomonadaceae</taxon>
        <taxon>Pseudomonas</taxon>
    </lineage>
</organism>
<evidence type="ECO:0000313" key="1">
    <source>
        <dbReference type="EMBL" id="TPG74731.1"/>
    </source>
</evidence>
<protein>
    <submittedName>
        <fullName evidence="1">Uncharacterized protein</fullName>
    </submittedName>
</protein>
<comment type="caution">
    <text evidence="1">The sequence shown here is derived from an EMBL/GenBank/DDBJ whole genome shotgun (WGS) entry which is preliminary data.</text>
</comment>
<dbReference type="AlphaFoldDB" id="A0A502HJ89"/>
<proteinExistence type="predicted"/>
<dbReference type="EMBL" id="RCZA01000024">
    <property type="protein sequence ID" value="TPG74731.1"/>
    <property type="molecule type" value="Genomic_DNA"/>
</dbReference>
<dbReference type="Proteomes" id="UP000320914">
    <property type="component" value="Unassembled WGS sequence"/>
</dbReference>
<name>A0A502HJ89_9PSED</name>
<evidence type="ECO:0000313" key="2">
    <source>
        <dbReference type="Proteomes" id="UP000320914"/>
    </source>
</evidence>
<gene>
    <name evidence="1" type="ORF">EAH74_31655</name>
</gene>